<evidence type="ECO:0000313" key="1">
    <source>
        <dbReference type="EMBL" id="QEG35261.1"/>
    </source>
</evidence>
<evidence type="ECO:0000313" key="2">
    <source>
        <dbReference type="Proteomes" id="UP000323917"/>
    </source>
</evidence>
<dbReference type="Proteomes" id="UP000323917">
    <property type="component" value="Chromosome"/>
</dbReference>
<dbReference type="RefSeq" id="WP_148073794.1">
    <property type="nucleotide sequence ID" value="NZ_CP042913.1"/>
</dbReference>
<dbReference type="AlphaFoldDB" id="A0A5B9QMB8"/>
<reference evidence="1 2" key="1">
    <citation type="submission" date="2019-08" db="EMBL/GenBank/DDBJ databases">
        <title>Deep-cultivation of Planctomycetes and their phenomic and genomic characterization uncovers novel biology.</title>
        <authorList>
            <person name="Wiegand S."/>
            <person name="Jogler M."/>
            <person name="Boedeker C."/>
            <person name="Pinto D."/>
            <person name="Vollmers J."/>
            <person name="Rivas-Marin E."/>
            <person name="Kohn T."/>
            <person name="Peeters S.H."/>
            <person name="Heuer A."/>
            <person name="Rast P."/>
            <person name="Oberbeckmann S."/>
            <person name="Bunk B."/>
            <person name="Jeske O."/>
            <person name="Meyerdierks A."/>
            <person name="Storesund J.E."/>
            <person name="Kallscheuer N."/>
            <person name="Luecker S."/>
            <person name="Lage O.M."/>
            <person name="Pohl T."/>
            <person name="Merkel B.J."/>
            <person name="Hornburger P."/>
            <person name="Mueller R.-W."/>
            <person name="Bruemmer F."/>
            <person name="Labrenz M."/>
            <person name="Spormann A.M."/>
            <person name="Op den Camp H."/>
            <person name="Overmann J."/>
            <person name="Amann R."/>
            <person name="Jetten M.S.M."/>
            <person name="Mascher T."/>
            <person name="Medema M.H."/>
            <person name="Devos D.P."/>
            <person name="Kaster A.-K."/>
            <person name="Ovreas L."/>
            <person name="Rohde M."/>
            <person name="Galperin M.Y."/>
            <person name="Jogler C."/>
        </authorList>
    </citation>
    <scope>NUCLEOTIDE SEQUENCE [LARGE SCALE GENOMIC DNA]</scope>
    <source>
        <strain evidence="1 2">Pr1d</strain>
    </source>
</reference>
<proteinExistence type="predicted"/>
<name>A0A5B9QMB8_9BACT</name>
<dbReference type="KEGG" id="bgok:Pr1d_25560"/>
<protein>
    <submittedName>
        <fullName evidence="1">Uncharacterized protein</fullName>
    </submittedName>
</protein>
<dbReference type="EMBL" id="CP042913">
    <property type="protein sequence ID" value="QEG35261.1"/>
    <property type="molecule type" value="Genomic_DNA"/>
</dbReference>
<gene>
    <name evidence="1" type="ORF">Pr1d_25560</name>
</gene>
<keyword evidence="2" id="KW-1185">Reference proteome</keyword>
<organism evidence="1 2">
    <name type="scientific">Bythopirellula goksoeyrii</name>
    <dbReference type="NCBI Taxonomy" id="1400387"/>
    <lineage>
        <taxon>Bacteria</taxon>
        <taxon>Pseudomonadati</taxon>
        <taxon>Planctomycetota</taxon>
        <taxon>Planctomycetia</taxon>
        <taxon>Pirellulales</taxon>
        <taxon>Lacipirellulaceae</taxon>
        <taxon>Bythopirellula</taxon>
    </lineage>
</organism>
<accession>A0A5B9QMB8</accession>
<sequence>MKIKFSGIVATQNQVHQRSPGLWVMSDLDGMKFTEHVELRTDHDLPESRVIGYMTDHWRERSVMMAEFIAFGADVQTCDLIRQIMSRRLCALSIGYFCSKRKTIKPNTKVWIGNRDYYSGESGMELHQKSLIHEVSLTKDPVDARCCIERFQKIG</sequence>